<comment type="cofactor">
    <cofactor evidence="19">
        <name>heme c</name>
        <dbReference type="ChEBI" id="CHEBI:61717"/>
    </cofactor>
    <text evidence="19">Binds 2 heme C groups per subunit.</text>
</comment>
<dbReference type="PANTHER" id="PTHR33751:SF1">
    <property type="entry name" value="CBB3-TYPE CYTOCHROME C OXIDASE SUBUNIT FIXP"/>
    <property type="match status" value="1"/>
</dbReference>
<evidence type="ECO:0000256" key="2">
    <source>
        <dbReference type="ARBA" id="ARBA00004673"/>
    </source>
</evidence>
<evidence type="ECO:0000256" key="9">
    <source>
        <dbReference type="ARBA" id="ARBA00022692"/>
    </source>
</evidence>
<dbReference type="PROSITE" id="PS51007">
    <property type="entry name" value="CYTC"/>
    <property type="match status" value="2"/>
</dbReference>
<dbReference type="NCBIfam" id="TIGR00782">
    <property type="entry name" value="ccoP"/>
    <property type="match status" value="1"/>
</dbReference>
<feature type="domain" description="Cytochrome c" evidence="21">
    <location>
        <begin position="211"/>
        <end position="292"/>
    </location>
</feature>
<proteinExistence type="inferred from homology"/>
<comment type="subunit">
    <text evidence="19">Component of the cbb3-type cytochrome c oxidase.</text>
</comment>
<comment type="caution">
    <text evidence="22">The sequence shown here is derived from an EMBL/GenBank/DDBJ whole genome shotgun (WGS) entry which is preliminary data.</text>
</comment>
<keyword evidence="10 19" id="KW-0479">Metal-binding</keyword>
<dbReference type="InterPro" id="IPR036909">
    <property type="entry name" value="Cyt_c-like_dom_sf"/>
</dbReference>
<feature type="transmembrane region" description="Helical" evidence="20">
    <location>
        <begin position="57"/>
        <end position="80"/>
    </location>
</feature>
<evidence type="ECO:0000256" key="5">
    <source>
        <dbReference type="ARBA" id="ARBA00022475"/>
    </source>
</evidence>
<evidence type="ECO:0000256" key="4">
    <source>
        <dbReference type="ARBA" id="ARBA00022448"/>
    </source>
</evidence>
<dbReference type="RefSeq" id="WP_345194932.1">
    <property type="nucleotide sequence ID" value="NZ_BAABFL010000123.1"/>
</dbReference>
<comment type="similarity">
    <text evidence="3 19">Belongs to the CcoP / FixP family.</text>
</comment>
<gene>
    <name evidence="22" type="primary">ccoP</name>
    <name evidence="22" type="ORF">GCM10023116_14390</name>
</gene>
<dbReference type="Proteomes" id="UP001500604">
    <property type="component" value="Unassembled WGS sequence"/>
</dbReference>
<dbReference type="PIRSF" id="PIRSF000006">
    <property type="entry name" value="Cbb3-Cox_fixP"/>
    <property type="match status" value="1"/>
</dbReference>
<keyword evidence="14 20" id="KW-1133">Transmembrane helix</keyword>
<keyword evidence="17 19" id="KW-0406">Ion transport</keyword>
<evidence type="ECO:0000313" key="23">
    <source>
        <dbReference type="Proteomes" id="UP001500604"/>
    </source>
</evidence>
<evidence type="ECO:0000256" key="8">
    <source>
        <dbReference type="ARBA" id="ARBA00022660"/>
    </source>
</evidence>
<evidence type="ECO:0000256" key="15">
    <source>
        <dbReference type="ARBA" id="ARBA00023002"/>
    </source>
</evidence>
<comment type="subcellular location">
    <subcellularLocation>
        <location evidence="1 19">Cell inner membrane</location>
    </subcellularLocation>
</comment>
<evidence type="ECO:0000259" key="21">
    <source>
        <dbReference type="PROSITE" id="PS51007"/>
    </source>
</evidence>
<evidence type="ECO:0000256" key="20">
    <source>
        <dbReference type="SAM" id="Phobius"/>
    </source>
</evidence>
<dbReference type="InterPro" id="IPR032858">
    <property type="entry name" value="CcoP_N"/>
</dbReference>
<keyword evidence="4 19" id="KW-0813">Transport</keyword>
<dbReference type="SUPFAM" id="SSF46626">
    <property type="entry name" value="Cytochrome c"/>
    <property type="match status" value="2"/>
</dbReference>
<dbReference type="Pfam" id="PF13442">
    <property type="entry name" value="Cytochrome_CBB3"/>
    <property type="match status" value="2"/>
</dbReference>
<keyword evidence="7 19" id="KW-0349">Heme</keyword>
<evidence type="ECO:0000256" key="11">
    <source>
        <dbReference type="ARBA" id="ARBA00022737"/>
    </source>
</evidence>
<keyword evidence="9 20" id="KW-0812">Transmembrane</keyword>
<reference evidence="23" key="1">
    <citation type="journal article" date="2019" name="Int. J. Syst. Evol. Microbiol.">
        <title>The Global Catalogue of Microorganisms (GCM) 10K type strain sequencing project: providing services to taxonomists for standard genome sequencing and annotation.</title>
        <authorList>
            <consortium name="The Broad Institute Genomics Platform"/>
            <consortium name="The Broad Institute Genome Sequencing Center for Infectious Disease"/>
            <person name="Wu L."/>
            <person name="Ma J."/>
        </authorList>
    </citation>
    <scope>NUCLEOTIDE SEQUENCE [LARGE SCALE GENOMIC DNA]</scope>
    <source>
        <strain evidence="23">JCM 17805</strain>
    </source>
</reference>
<dbReference type="InterPro" id="IPR004678">
    <property type="entry name" value="Cyt_c_oxidase_cbb3_su3"/>
</dbReference>
<keyword evidence="15 19" id="KW-0560">Oxidoreductase</keyword>
<name>A0ABP8V1G3_9GAMM</name>
<accession>A0ABP8V1G3</accession>
<dbReference type="InterPro" id="IPR008168">
    <property type="entry name" value="Cyt_C_IC"/>
</dbReference>
<evidence type="ECO:0000256" key="13">
    <source>
        <dbReference type="ARBA" id="ARBA00022982"/>
    </source>
</evidence>
<keyword evidence="8 19" id="KW-0679">Respiratory chain</keyword>
<dbReference type="InterPro" id="IPR009056">
    <property type="entry name" value="Cyt_c-like_dom"/>
</dbReference>
<dbReference type="InterPro" id="IPR038414">
    <property type="entry name" value="CcoP_N_sf"/>
</dbReference>
<evidence type="ECO:0000256" key="1">
    <source>
        <dbReference type="ARBA" id="ARBA00004533"/>
    </source>
</evidence>
<keyword evidence="5 19" id="KW-1003">Cell membrane</keyword>
<evidence type="ECO:0000256" key="18">
    <source>
        <dbReference type="ARBA" id="ARBA00023136"/>
    </source>
</evidence>
<keyword evidence="6 19" id="KW-0997">Cell inner membrane</keyword>
<evidence type="ECO:0000256" key="14">
    <source>
        <dbReference type="ARBA" id="ARBA00022989"/>
    </source>
</evidence>
<keyword evidence="13 19" id="KW-0249">Electron transport</keyword>
<feature type="transmembrane region" description="Helical" evidence="20">
    <location>
        <begin position="6"/>
        <end position="26"/>
    </location>
</feature>
<keyword evidence="18 19" id="KW-0472">Membrane</keyword>
<feature type="domain" description="Cytochrome c" evidence="21">
    <location>
        <begin position="123"/>
        <end position="202"/>
    </location>
</feature>
<comment type="pathway">
    <text evidence="2 19">Energy metabolism; oxidative phosphorylation.</text>
</comment>
<evidence type="ECO:0000256" key="17">
    <source>
        <dbReference type="ARBA" id="ARBA00023065"/>
    </source>
</evidence>
<dbReference type="Gene3D" id="1.10.760.10">
    <property type="entry name" value="Cytochrome c-like domain"/>
    <property type="match status" value="2"/>
</dbReference>
<keyword evidence="11" id="KW-0677">Repeat</keyword>
<dbReference type="PRINTS" id="PR00605">
    <property type="entry name" value="CYTCHROMECIC"/>
</dbReference>
<evidence type="ECO:0000256" key="3">
    <source>
        <dbReference type="ARBA" id="ARBA00006113"/>
    </source>
</evidence>
<protein>
    <recommendedName>
        <fullName evidence="19">Cbb3-type cytochrome c oxidase subunit</fullName>
    </recommendedName>
</protein>
<evidence type="ECO:0000256" key="7">
    <source>
        <dbReference type="ARBA" id="ARBA00022617"/>
    </source>
</evidence>
<dbReference type="Pfam" id="PF14715">
    <property type="entry name" value="FixP_N"/>
    <property type="match status" value="1"/>
</dbReference>
<keyword evidence="16 19" id="KW-0408">Iron</keyword>
<comment type="function">
    <text evidence="19">C-type cytochrome. Part of the cbb3-type cytochrome c oxidase complex.</text>
</comment>
<evidence type="ECO:0000313" key="22">
    <source>
        <dbReference type="EMBL" id="GAA4649165.1"/>
    </source>
</evidence>
<dbReference type="EMBL" id="BAABFL010000123">
    <property type="protein sequence ID" value="GAA4649165.1"/>
    <property type="molecule type" value="Genomic_DNA"/>
</dbReference>
<dbReference type="InterPro" id="IPR050597">
    <property type="entry name" value="Cytochrome_c_Oxidase_Subunit"/>
</dbReference>
<evidence type="ECO:0000256" key="12">
    <source>
        <dbReference type="ARBA" id="ARBA00022781"/>
    </source>
</evidence>
<dbReference type="PANTHER" id="PTHR33751">
    <property type="entry name" value="CBB3-TYPE CYTOCHROME C OXIDASE SUBUNIT FIXP"/>
    <property type="match status" value="1"/>
</dbReference>
<evidence type="ECO:0000256" key="10">
    <source>
        <dbReference type="ARBA" id="ARBA00022723"/>
    </source>
</evidence>
<keyword evidence="12 19" id="KW-0375">Hydrogen ion transport</keyword>
<keyword evidence="23" id="KW-1185">Reference proteome</keyword>
<organism evidence="22 23">
    <name type="scientific">Kistimonas scapharcae</name>
    <dbReference type="NCBI Taxonomy" id="1036133"/>
    <lineage>
        <taxon>Bacteria</taxon>
        <taxon>Pseudomonadati</taxon>
        <taxon>Pseudomonadota</taxon>
        <taxon>Gammaproteobacteria</taxon>
        <taxon>Oceanospirillales</taxon>
        <taxon>Endozoicomonadaceae</taxon>
        <taxon>Kistimonas</taxon>
    </lineage>
</organism>
<dbReference type="Gene3D" id="6.10.280.130">
    <property type="match status" value="1"/>
</dbReference>
<evidence type="ECO:0000256" key="16">
    <source>
        <dbReference type="ARBA" id="ARBA00023004"/>
    </source>
</evidence>
<evidence type="ECO:0000256" key="19">
    <source>
        <dbReference type="PIRNR" id="PIRNR000006"/>
    </source>
</evidence>
<evidence type="ECO:0000256" key="6">
    <source>
        <dbReference type="ARBA" id="ARBA00022519"/>
    </source>
</evidence>
<sequence>MSSFWSGWIFILTFACLALVVGLLIATTKTQRKQTTSETTGHNYDGIEEYDNPMPQWWLWLFIATLVFTLGYLILFPGVWKGALGWTQINQLEAETAKHTRQYAPLFQQYAAQSIEELQGNPKALKMGQRIFLNNCALCHGSDARGAFGFPNLADDDWLWGGTPADIKHSLLEGRRGQMPAWGAVIGESGVRNVAAYARSLSGIDTGFSDTDLTKGKKVFETTCAACHGSEGKGNKLLGAPDLTNGVWLYGSSQAQVMYTIRNGRNGVMPPWKDILGEEKVHLVSAYVYSLSHKKNSQ</sequence>